<feature type="region of interest" description="Disordered" evidence="1">
    <location>
        <begin position="1167"/>
        <end position="1249"/>
    </location>
</feature>
<evidence type="ECO:0000313" key="3">
    <source>
        <dbReference type="EMBL" id="QPB11444.1"/>
    </source>
</evidence>
<dbReference type="Pfam" id="PF13550">
    <property type="entry name" value="Phage-tail_3"/>
    <property type="match status" value="1"/>
</dbReference>
<feature type="compositionally biased region" description="Pro residues" evidence="1">
    <location>
        <begin position="1218"/>
        <end position="1228"/>
    </location>
</feature>
<evidence type="ECO:0000313" key="4">
    <source>
        <dbReference type="Proteomes" id="UP000663201"/>
    </source>
</evidence>
<evidence type="ECO:0000256" key="1">
    <source>
        <dbReference type="SAM" id="MobiDB-lite"/>
    </source>
</evidence>
<feature type="compositionally biased region" description="Gly residues" evidence="1">
    <location>
        <begin position="1189"/>
        <end position="1204"/>
    </location>
</feature>
<reference evidence="3" key="1">
    <citation type="submission" date="2020-10" db="EMBL/GenBank/DDBJ databases">
        <authorList>
            <person name="Ben Porat S."/>
            <person name="Alkalay-Oren S."/>
            <person name="Coppenhagen-Glazer S."/>
            <person name="Hazan R."/>
        </authorList>
    </citation>
    <scope>NUCLEOTIDE SEQUENCE</scope>
</reference>
<dbReference type="RefSeq" id="YP_009997908.1">
    <property type="nucleotide sequence ID" value="NC_052979.1"/>
</dbReference>
<keyword evidence="4" id="KW-1185">Reference proteome</keyword>
<proteinExistence type="predicted"/>
<dbReference type="KEGG" id="vg:62680423"/>
<sequence>MGKFKKATAGYSYYMGLHMGMGRGPIDELIGIEVGGRMAWTGSITSTQGFDIRAANLFGGKKAEGGIDGRFEMYMGEADQVVSPALKRMLGGGDQPEFRGVATGYFDGLVTEMSPYPKPWRFRIRRALKGWDGGVWYAEKAVIELTGYDEEGNPHKIKAMNPAHVIYECLTNRDWGRGITRDLMFDSEFRKVADQLYDEGFGICIAWRRQDTLESFIQTILNHISGVLYVDKFTGTFKLKLLRKDYDIDQLPVFGFESGLMRIEEATNGSIHGLMNECVVKWFNPIVGKEGQVRAQNLALIQTSGAIRSDTFTYEGIPTAKLATVVCERDLRVASTNVRRFTLVCDRRAWRVQPGDVIKIADPETRGLESVVVRIADTEEAKQTDGQIRIAAVQDTFAFDLNTFTGVQDPSFPKPDLNPVPARRMIYETTYAELSSLFPAGEFAAIQQSYGWLRTQAEKGSPVTMAYEIHVRNPSTTMYEKEGAGDFTCLFELGADVDYLDTTIPVKDGVDMDFMELGDLLYVNEEIMLVEKLPENGVIGVRRGVYDTVPQQHPMNSIAWDIVQGGGMDLTTRQAGETINVKILPWTLSGGVLDESKVTADNLTFNYRFFRPYAPGRVLIKGIEMNDALPWFRGHALRADVGSAEVPDALTVTWTHRDRPFQQDKPIFHEEDSIGPEPGTTYRITILRVDGTVIRRENGINGTQFVYTYGQAALDFNVEAAPIEPVSGFLKLESMRDGFESWQHYLIPIRVYKKPPQLNYVNFTAQTVAQVADKIDPDDGDGENITDAKTMVAFQSQSVAQNADDMDGTGSTEGANISFMAQPVSQSGKLIPLVDNQIHEFPYLMLLRHGYDGSASQFFSTVARPSDRVTDGYDLFEKEKRDTDYVNDGAQPWTPWGVLAERIEYLDNEIEIDATSDADGVPTSDAMPGDIIFVGREAMVIRSVDNKKMTVGRGVIDTVPAIHGKGQVVWFVNKQIAAGQRKFNEGESCVLAVRPHTLAAEMNPGDVPAKVLEAKLRADRPYPPGFVLGNGVHFFKTWDARADDFDNYNPQGKPLVMSWAHRNRVNQGETALDHLDIGQSRPSDVIYRIWVGVSIYWPGSRNPTVYTMGEFYTRDSGYTFTKEQVEAWGLRVGRIKDQNGFTYVNITVNAQTEDGALTNWQGYQMQCAMPSFPTPKDKDPTNPRPDPGPGGSGGGNTGGGGGTNPGNPDPSRPDPVDPDPNPTNPDPKPNPDDPDPDPVEPEPPIEVAGWSIKWDHDWASRLPEQDLKEGE</sequence>
<organism evidence="3 4">
    <name type="scientific">Providencia phage Kokobel1</name>
    <dbReference type="NCBI Taxonomy" id="2783540"/>
    <lineage>
        <taxon>Viruses</taxon>
        <taxon>Duplodnaviria</taxon>
        <taxon>Heunggongvirae</taxon>
        <taxon>Uroviricota</taxon>
        <taxon>Caudoviricetes</taxon>
        <taxon>Casjensviridae</taxon>
        <taxon>Kokobelvirus</taxon>
        <taxon>Kokobelvirus kokobel1</taxon>
    </lineage>
</organism>
<feature type="domain" description="Tip attachment protein J" evidence="2">
    <location>
        <begin position="210"/>
        <end position="379"/>
    </location>
</feature>
<dbReference type="EMBL" id="MW145139">
    <property type="protein sequence ID" value="QPB11444.1"/>
    <property type="molecule type" value="Genomic_DNA"/>
</dbReference>
<accession>A0A873WRT4</accession>
<dbReference type="GeneID" id="62680423"/>
<dbReference type="InterPro" id="IPR032876">
    <property type="entry name" value="J_dom"/>
</dbReference>
<protein>
    <recommendedName>
        <fullName evidence="2">Tip attachment protein J domain-containing protein</fullName>
    </recommendedName>
</protein>
<dbReference type="Proteomes" id="UP000663201">
    <property type="component" value="Segment"/>
</dbReference>
<name>A0A873WRT4_9CAUD</name>
<evidence type="ECO:0000259" key="2">
    <source>
        <dbReference type="Pfam" id="PF13550"/>
    </source>
</evidence>